<evidence type="ECO:0000256" key="2">
    <source>
        <dbReference type="ARBA" id="ARBA00022737"/>
    </source>
</evidence>
<dbReference type="InterPro" id="IPR007111">
    <property type="entry name" value="NACHT_NTPase"/>
</dbReference>
<keyword evidence="1 3" id="KW-0853">WD repeat</keyword>
<dbReference type="PROSITE" id="PS50294">
    <property type="entry name" value="WD_REPEATS_REGION"/>
    <property type="match status" value="14"/>
</dbReference>
<keyword evidence="8" id="KW-1185">Reference proteome</keyword>
<feature type="repeat" description="WD" evidence="3">
    <location>
        <begin position="2326"/>
        <end position="2367"/>
    </location>
</feature>
<feature type="repeat" description="WD" evidence="3">
    <location>
        <begin position="2746"/>
        <end position="2787"/>
    </location>
</feature>
<protein>
    <recommendedName>
        <fullName evidence="6">NACHT domain-containing protein</fullName>
    </recommendedName>
</protein>
<feature type="repeat" description="WD" evidence="3">
    <location>
        <begin position="2704"/>
        <end position="2745"/>
    </location>
</feature>
<accession>A0A8S1QJ99</accession>
<organism evidence="7 8">
    <name type="scientific">Paramecium primaurelia</name>
    <dbReference type="NCBI Taxonomy" id="5886"/>
    <lineage>
        <taxon>Eukaryota</taxon>
        <taxon>Sar</taxon>
        <taxon>Alveolata</taxon>
        <taxon>Ciliophora</taxon>
        <taxon>Intramacronucleata</taxon>
        <taxon>Oligohymenophorea</taxon>
        <taxon>Peniculida</taxon>
        <taxon>Parameciidae</taxon>
        <taxon>Paramecium</taxon>
    </lineage>
</organism>
<feature type="repeat" description="WD" evidence="3">
    <location>
        <begin position="2578"/>
        <end position="2619"/>
    </location>
</feature>
<dbReference type="InterPro" id="IPR050349">
    <property type="entry name" value="WD_LIS1/nudF_dynein_reg"/>
</dbReference>
<dbReference type="InterPro" id="IPR018391">
    <property type="entry name" value="PQQ_b-propeller_rpt"/>
</dbReference>
<feature type="repeat" description="WD" evidence="3">
    <location>
        <begin position="2368"/>
        <end position="2409"/>
    </location>
</feature>
<gene>
    <name evidence="7" type="ORF">PPRIM_AZ9-3.1.T1620124</name>
</gene>
<feature type="repeat" description="WD" evidence="3">
    <location>
        <begin position="2410"/>
        <end position="2451"/>
    </location>
</feature>
<dbReference type="CDD" id="cd00200">
    <property type="entry name" value="WD40"/>
    <property type="match status" value="3"/>
</dbReference>
<feature type="repeat" description="WD" evidence="3">
    <location>
        <begin position="2620"/>
        <end position="2661"/>
    </location>
</feature>
<dbReference type="Proteomes" id="UP000688137">
    <property type="component" value="Unassembled WGS sequence"/>
</dbReference>
<feature type="repeat" description="WD" evidence="3">
    <location>
        <begin position="2662"/>
        <end position="2703"/>
    </location>
</feature>
<feature type="repeat" description="WD" evidence="3">
    <location>
        <begin position="2284"/>
        <end position="2325"/>
    </location>
</feature>
<dbReference type="SMART" id="SM00564">
    <property type="entry name" value="PQQ"/>
    <property type="match status" value="11"/>
</dbReference>
<feature type="coiled-coil region" evidence="4">
    <location>
        <begin position="1214"/>
        <end position="1313"/>
    </location>
</feature>
<feature type="repeat" description="WD" evidence="3">
    <location>
        <begin position="2452"/>
        <end position="2493"/>
    </location>
</feature>
<dbReference type="InterPro" id="IPR019775">
    <property type="entry name" value="WD40_repeat_CS"/>
</dbReference>
<dbReference type="PANTHER" id="PTHR44129">
    <property type="entry name" value="WD REPEAT-CONTAINING PROTEIN POP1"/>
    <property type="match status" value="1"/>
</dbReference>
<dbReference type="EMBL" id="CAJJDM010000169">
    <property type="protein sequence ID" value="CAD8115131.1"/>
    <property type="molecule type" value="Genomic_DNA"/>
</dbReference>
<dbReference type="FunFam" id="2.130.10.10:FF:002141">
    <property type="entry name" value="Uncharacterized protein"/>
    <property type="match status" value="1"/>
</dbReference>
<keyword evidence="4" id="KW-0175">Coiled coil</keyword>
<sequence>MPSLLNKLAFTLRGGGCGCGSNKTIPNTDIVIMSDIQDIENFITRFDSFVQTIYTKAAVAANQLEAQEIMIAIQWFMFQEENIYKLIKNAQKVMKSYNLIIDGILKLLKSCLIYVRTDQFKCLFILRTTASLSKVIFSFHIRKDQRFMNCDTQKQFVDICDELRQQIEIEKNDLIQNQLELYLFLTKTSFQMAPNDGKDRDDIVNGCLDGIFNSIFDMKPNTELFMQLYKGACLLYNKYTIQKNRKQYEVYFQIDMLQWEIINNFKNDSQQNLEEIIIQIENTHEKLVKNSINWKNHFLWIQMIGKILIYNPLITNKKLKLTSSFNLETKWKEYLNKGFLIQINHSNDQAVILLNEFNNKELTQIDKLILEDTFKEWENFMLLKDFLMNEKKDNIYFTFGAYLNLQLESIGNQENEYIQTVCKIQQFFDFIISNKLLALIQKNDEILGVIVKNYKYFIQKNQHYNFTIEQATYNQQLKKIILNFKEYFQNTLKIIKIIRLSLRKQDFQMEKHEQEKINEFKIFQQLRYIMRLLESILSKTIKDINDQRNESDESGLFQQEIELIKEELQNLKLADKQFSFANKFKQRLLAFPNATLNKQNKQSFLKEAQYMLKLIEQTEKQVSEQETSLLKKDKLIQYFQSLLNNLNVYYEKQIQELQNYYNELLLSFKTVIMLQYEIESVSLPEKLIEIKQQYFCKPSYQFIQKQRLNILKLKQQLIAYKECFLQILKIPFEEFQQLQKFINLDKFLLDVVKKYLKQMICCDSSFYQQTIAEVSDLQITEQHYQNNLIQQKGILDYLIFKLTLVEQMIDMERIDLELIEKEFGELFIEESDLLTLTNRIIKIINDFSIDFSLKIINNKNLNQNQLNIEREKYEVLLSQLIKINQQDNCQEVEFLKLLISQIQILVQLLKASINQDLTIFHKPIIKRVNDLKEKFDEFKTKYDDKNKRDDKNTGQLQQLNNQINGQQKIKINLSIVISILQSLLIKIRQEKQRLAQFLENVKNFTKSLDVIKECYEEMYQSFSSGFETFISYFKKKQFTTANLQQQDSESIKEYFSRIQVILQGENQREKNYSQSTNLVDFLYKLMAETTEKLITSRWEFYEIQFDQDYIVHLTKKIYLQQTSEEYEVQSNQQNQFSIIDQQQKDEWKIKQGLVLTIIQVSLNSFTEKITRFCQKALIQLWVSEKDQRVRNLLKNQNLMRLQMQILQKDWQTQQDRIAGEMQKMLKRIDELQESISHEANLKKRELQLREMDDITEQLDEYIQNISEMGQQLKLITDFVNNIRKGLIRVEGKIDQMKKQLNSMGNDIKFLRGKSVEELFEIRKSKVLKEAANKNLKSIYVPVQTLEIFHKSEKPEKKREFNNKEVDDQRHKEEDDKGQEKTDDIRNDDQGNKEIDNQGHDEMIQNAEKGKNNEVNSSILMNFDNLYDKKGEVNEFLLDGKETVLLIHGVAGSGKSTAAKKIEEFIWKLHDNYEKIGNQIIIPIYISLPSLKNPVFQAVEEALHQDEYGFDELQLKECKEMLEKKEFRFLLIMDSYDEMKLENIQKNLYINNKLKQIWSNPLVIFTTRNEIFTSSNYVKWFEPEENDNLKEIMLQKFDSTQMKQYLEKFTIQSVKLLIFEIYEWQTQIQNKGGVEINKLEIFWEQLQQQFLKIKESDLNRETLLNQKQINLILSFLKNSEYIALKNQDALRSLSINLKKLWSVQKYEKIMRQINLNNLATPYMMEIVVQVLPEMIVKATEITNMKKNFTNNFPDKLKELYKSKCLIQMYQCLQKKLVTSNNGGENSQKINLYQTQVDTSNYLEKLKYQEIALKVWDKIEENSILNQLLISEQNEELKIKLQKIFKENLVLLQKQIYEFVVPNDIIEIAIESFKELNLTSYDFYREFINQYHMKQIEKQRKLGKSIIVDRFLHDLKTYSTNLARTMSMKEMTQVYYQQQGLLYKEEKENEMWLKEFFDDDDQYGCYKKDIRSCSFVSQKGTNFSFVHKSIQEFLVAADCYEVFEQSQDLDLDILKNIIKILQNQNDTNQNFLGFIKCIGEQHFNNFSVQFQDERPNILENLQNTTNSITLLVESIRKNDFNKRDYSTEIYAETRQYLIEKISRNQKIIEFLKFMVLLTKLDDGLIISGSNSLNILVQMKVDLTNQNFEKIIIRNSSIFGGNFAKCNLSRSEFYNVNITGINLNGAQLFECKWKNLVYKDIEQLDGLSSSVNSVCYCDDNTIASGSGDNSIRLWDINTGEQKAKLNGHSGIITSVCYSHFGNQLASCSYDQSICLWDVKTGKQIAKLYGHNDRIWSVCFSPDGNTLASGSADYSISLWDVKTGQQKAKLDGHTSTVLSVCFSPDGNTFVSGSGDKSIRLWDVKTRQQKAKLNGHGDYVRSVCFSPDGNTLASGSADYSIRLWDVKTGQQKAKLEGHTKSLQSVCFSPDGNTLASASDDKSICLWDAKTGQQKAKLDGHTNWVQSICFSIDGNTLTSGSGDQSIRLWDVKTGQQKAKLDGHTNNINSVSFYPDGYTLACGSNDMSIRLWDVKTGQLKAKLNGHTSIINSVCFSPDGSILASGSGDQSICLWDVKTGQLKTQLNGHSYYVRSVCFSPDGNTLASGGGDKSIFLWDVKTGQLKAKLKGHTSIVHSVCFSPDGSILASGSGDQSILLWDVTTGNKKAQLNGHSDFVRSVCFSPDGNTLASGGGDKSICLWDVETGQQKAKLDGHTKSLQSVCFCPDGNILASGSDDKSIFLWDAKTGQQKAKLDGHDDSVNSVCFSPDGNTLATGSNDHSIRFWDVNNKQNIFSADKTYKDLLDQFKAQLIQNNTISLSNPITILRISQIPLFQAQGAYIFKGDFENYDGDLTSLLKSKGSYFLKDLEQKIV</sequence>
<dbReference type="Pfam" id="PF25173">
    <property type="entry name" value="Beta-prop_WDR3_1st"/>
    <property type="match status" value="1"/>
</dbReference>
<evidence type="ECO:0000256" key="3">
    <source>
        <dbReference type="PROSITE-ProRule" id="PRU00221"/>
    </source>
</evidence>
<comment type="caution">
    <text evidence="7">The sequence shown here is derived from an EMBL/GenBank/DDBJ whole genome shotgun (WGS) entry which is preliminary data.</text>
</comment>
<feature type="repeat" description="WD" evidence="3">
    <location>
        <begin position="2201"/>
        <end position="2241"/>
    </location>
</feature>
<feature type="coiled-coil region" evidence="4">
    <location>
        <begin position="980"/>
        <end position="1007"/>
    </location>
</feature>
<dbReference type="PROSITE" id="PS50082">
    <property type="entry name" value="WD_REPEATS_2"/>
    <property type="match status" value="14"/>
</dbReference>
<dbReference type="SMART" id="SM00320">
    <property type="entry name" value="WD40"/>
    <property type="match status" value="14"/>
</dbReference>
<evidence type="ECO:0000256" key="1">
    <source>
        <dbReference type="ARBA" id="ARBA00022574"/>
    </source>
</evidence>
<dbReference type="OMA" id="EKENEMW"/>
<evidence type="ECO:0000259" key="6">
    <source>
        <dbReference type="Pfam" id="PF05729"/>
    </source>
</evidence>
<proteinExistence type="predicted"/>
<dbReference type="Pfam" id="PF00400">
    <property type="entry name" value="WD40"/>
    <property type="match status" value="9"/>
</dbReference>
<reference evidence="7" key="1">
    <citation type="submission" date="2021-01" db="EMBL/GenBank/DDBJ databases">
        <authorList>
            <consortium name="Genoscope - CEA"/>
            <person name="William W."/>
        </authorList>
    </citation>
    <scope>NUCLEOTIDE SEQUENCE</scope>
</reference>
<dbReference type="Pfam" id="PF05729">
    <property type="entry name" value="NACHT"/>
    <property type="match status" value="1"/>
</dbReference>
<feature type="domain" description="NACHT" evidence="6">
    <location>
        <begin position="1443"/>
        <end position="1609"/>
    </location>
</feature>
<feature type="region of interest" description="Disordered" evidence="5">
    <location>
        <begin position="1353"/>
        <end position="1397"/>
    </location>
</feature>
<feature type="repeat" description="WD" evidence="3">
    <location>
        <begin position="2494"/>
        <end position="2535"/>
    </location>
</feature>
<keyword evidence="2" id="KW-0677">Repeat</keyword>
<name>A0A8S1QJ99_PARPR</name>
<feature type="repeat" description="WD" evidence="3">
    <location>
        <begin position="2536"/>
        <end position="2577"/>
    </location>
</feature>
<dbReference type="InterPro" id="IPR001680">
    <property type="entry name" value="WD40_rpt"/>
</dbReference>
<evidence type="ECO:0000313" key="8">
    <source>
        <dbReference type="Proteomes" id="UP000688137"/>
    </source>
</evidence>
<dbReference type="PROSITE" id="PS00678">
    <property type="entry name" value="WD_REPEATS_1"/>
    <property type="match status" value="12"/>
</dbReference>
<feature type="repeat" description="WD" evidence="3">
    <location>
        <begin position="2242"/>
        <end position="2283"/>
    </location>
</feature>
<evidence type="ECO:0000256" key="5">
    <source>
        <dbReference type="SAM" id="MobiDB-lite"/>
    </source>
</evidence>
<evidence type="ECO:0000256" key="4">
    <source>
        <dbReference type="SAM" id="Coils"/>
    </source>
</evidence>
<evidence type="ECO:0000313" key="7">
    <source>
        <dbReference type="EMBL" id="CAD8115131.1"/>
    </source>
</evidence>